<evidence type="ECO:0000259" key="3">
    <source>
        <dbReference type="PROSITE" id="PS50114"/>
    </source>
</evidence>
<keyword evidence="5" id="KW-1185">Reference proteome</keyword>
<dbReference type="GO" id="GO:0006355">
    <property type="term" value="P:regulation of DNA-templated transcription"/>
    <property type="evidence" value="ECO:0007669"/>
    <property type="project" value="InterPro"/>
</dbReference>
<keyword evidence="1" id="KW-0862">Zinc</keyword>
<dbReference type="GO" id="GO:0043565">
    <property type="term" value="F:sequence-specific DNA binding"/>
    <property type="evidence" value="ECO:0007669"/>
    <property type="project" value="InterPro"/>
</dbReference>
<evidence type="ECO:0000313" key="5">
    <source>
        <dbReference type="Proteomes" id="UP000316726"/>
    </source>
</evidence>
<dbReference type="OrthoDB" id="515401at2759"/>
<keyword evidence="1" id="KW-0479">Metal-binding</keyword>
<dbReference type="EMBL" id="CP031038">
    <property type="protein sequence ID" value="QDZ21086.1"/>
    <property type="molecule type" value="Genomic_DNA"/>
</dbReference>
<accession>A0A5B8MKU1</accession>
<evidence type="ECO:0000256" key="2">
    <source>
        <dbReference type="SAM" id="MobiDB-lite"/>
    </source>
</evidence>
<proteinExistence type="predicted"/>
<evidence type="ECO:0000313" key="4">
    <source>
        <dbReference type="EMBL" id="QDZ21086.1"/>
    </source>
</evidence>
<dbReference type="SMART" id="SM00401">
    <property type="entry name" value="ZnF_GATA"/>
    <property type="match status" value="1"/>
</dbReference>
<feature type="compositionally biased region" description="Basic and acidic residues" evidence="2">
    <location>
        <begin position="9"/>
        <end position="20"/>
    </location>
</feature>
<dbReference type="Gene3D" id="3.30.50.10">
    <property type="entry name" value="Erythroid Transcription Factor GATA-1, subunit A"/>
    <property type="match status" value="1"/>
</dbReference>
<organism evidence="4 5">
    <name type="scientific">Chloropicon primus</name>
    <dbReference type="NCBI Taxonomy" id="1764295"/>
    <lineage>
        <taxon>Eukaryota</taxon>
        <taxon>Viridiplantae</taxon>
        <taxon>Chlorophyta</taxon>
        <taxon>Chloropicophyceae</taxon>
        <taxon>Chloropicales</taxon>
        <taxon>Chloropicaceae</taxon>
        <taxon>Chloropicon</taxon>
    </lineage>
</organism>
<dbReference type="Pfam" id="PF00320">
    <property type="entry name" value="GATA"/>
    <property type="match status" value="1"/>
</dbReference>
<feature type="region of interest" description="Disordered" evidence="2">
    <location>
        <begin position="83"/>
        <end position="104"/>
    </location>
</feature>
<dbReference type="AlphaFoldDB" id="A0A5B8MKU1"/>
<feature type="domain" description="GATA-type" evidence="3">
    <location>
        <begin position="40"/>
        <end position="99"/>
    </location>
</feature>
<dbReference type="PROSITE" id="PS50114">
    <property type="entry name" value="GATA_ZN_FINGER_2"/>
    <property type="match status" value="1"/>
</dbReference>
<dbReference type="Proteomes" id="UP000316726">
    <property type="component" value="Chromosome 5"/>
</dbReference>
<feature type="compositionally biased region" description="Basic residues" evidence="2">
    <location>
        <begin position="83"/>
        <end position="102"/>
    </location>
</feature>
<reference evidence="4 5" key="1">
    <citation type="submission" date="2018-07" db="EMBL/GenBank/DDBJ databases">
        <title>The complete nuclear genome of the prasinophyte Chloropicon primus (CCMP1205).</title>
        <authorList>
            <person name="Pombert J.-F."/>
            <person name="Otis C."/>
            <person name="Turmel M."/>
            <person name="Lemieux C."/>
        </authorList>
    </citation>
    <scope>NUCLEOTIDE SEQUENCE [LARGE SCALE GENOMIC DNA]</scope>
    <source>
        <strain evidence="4 5">CCMP1205</strain>
    </source>
</reference>
<dbReference type="SUPFAM" id="SSF57716">
    <property type="entry name" value="Glucocorticoid receptor-like (DNA-binding domain)"/>
    <property type="match status" value="1"/>
</dbReference>
<keyword evidence="1" id="KW-0863">Zinc-finger</keyword>
<dbReference type="InterPro" id="IPR013088">
    <property type="entry name" value="Znf_NHR/GATA"/>
</dbReference>
<evidence type="ECO:0000256" key="1">
    <source>
        <dbReference type="PROSITE-ProRule" id="PRU00094"/>
    </source>
</evidence>
<gene>
    <name evidence="4" type="ORF">A3770_05p36040</name>
</gene>
<dbReference type="InterPro" id="IPR000679">
    <property type="entry name" value="Znf_GATA"/>
</dbReference>
<dbReference type="GO" id="GO:0008270">
    <property type="term" value="F:zinc ion binding"/>
    <property type="evidence" value="ECO:0007669"/>
    <property type="project" value="UniProtKB-KW"/>
</dbReference>
<sequence>MKTRSKVRRGGEEGSAREMEGESAPRVPREEVRTVEVVSKKEPSCCDICGATSTPLWRQIRGKSTCNACGLRHKRHGSFSFRKRIKGGSKPKQGAVKKRAPRGHPGAILAEAGTTRLRARRCPVPGKVCEEPRLTTKAATTVGGRARKRKKDAVKVDTIEEVVPAADAAQTWNGNGGGLLAAEPIITNCPSDLALLPWLASASETRSLLGLPCSFDPRASRPVGPESSGEGALSQNPRDAGKAVDAAQALVEDEDAGALSDSESCETISPYNSKIRKYTRGDDDQGIGVETNVDHLAAGTLEARDDLSFMRQLGMPPPQYHHHYGGALQYFPGVYSAPPAGFVALPPARCTFAAATQTKSCSLYMSLQTRYNTCKTNVRSRLLEELRSITVALQRIDEEIIRRKEAYDNEILTHVESVPVPLPLVFSFPPLSSSTYYF</sequence>
<feature type="region of interest" description="Disordered" evidence="2">
    <location>
        <begin position="219"/>
        <end position="245"/>
    </location>
</feature>
<protein>
    <recommendedName>
        <fullName evidence="3">GATA-type domain-containing protein</fullName>
    </recommendedName>
</protein>
<feature type="region of interest" description="Disordered" evidence="2">
    <location>
        <begin position="1"/>
        <end position="31"/>
    </location>
</feature>
<name>A0A5B8MKU1_9CHLO</name>
<dbReference type="CDD" id="cd00202">
    <property type="entry name" value="ZnF_GATA"/>
    <property type="match status" value="1"/>
</dbReference>